<evidence type="ECO:0000313" key="2">
    <source>
        <dbReference type="Proteomes" id="UP001303046"/>
    </source>
</evidence>
<dbReference type="EMBL" id="JAVFWL010000006">
    <property type="protein sequence ID" value="KAK6760844.1"/>
    <property type="molecule type" value="Genomic_DNA"/>
</dbReference>
<gene>
    <name evidence="1" type="primary">Necator_chrX.g22219</name>
    <name evidence="1" type="ORF">RB195_022058</name>
</gene>
<organism evidence="1 2">
    <name type="scientific">Necator americanus</name>
    <name type="common">Human hookworm</name>
    <dbReference type="NCBI Taxonomy" id="51031"/>
    <lineage>
        <taxon>Eukaryota</taxon>
        <taxon>Metazoa</taxon>
        <taxon>Ecdysozoa</taxon>
        <taxon>Nematoda</taxon>
        <taxon>Chromadorea</taxon>
        <taxon>Rhabditida</taxon>
        <taxon>Rhabditina</taxon>
        <taxon>Rhabditomorpha</taxon>
        <taxon>Strongyloidea</taxon>
        <taxon>Ancylostomatidae</taxon>
        <taxon>Bunostominae</taxon>
        <taxon>Necator</taxon>
    </lineage>
</organism>
<proteinExistence type="predicted"/>
<keyword evidence="2" id="KW-1185">Reference proteome</keyword>
<dbReference type="Proteomes" id="UP001303046">
    <property type="component" value="Unassembled WGS sequence"/>
</dbReference>
<evidence type="ECO:0000313" key="1">
    <source>
        <dbReference type="EMBL" id="KAK6760844.1"/>
    </source>
</evidence>
<protein>
    <submittedName>
        <fullName evidence="1">Uncharacterized protein</fullName>
    </submittedName>
</protein>
<accession>A0ABR1EDU0</accession>
<name>A0ABR1EDU0_NECAM</name>
<comment type="caution">
    <text evidence="1">The sequence shown here is derived from an EMBL/GenBank/DDBJ whole genome shotgun (WGS) entry which is preliminary data.</text>
</comment>
<reference evidence="1 2" key="1">
    <citation type="submission" date="2023-08" db="EMBL/GenBank/DDBJ databases">
        <title>A Necator americanus chromosomal reference genome.</title>
        <authorList>
            <person name="Ilik V."/>
            <person name="Petrzelkova K.J."/>
            <person name="Pardy F."/>
            <person name="Fuh T."/>
            <person name="Niatou-Singa F.S."/>
            <person name="Gouil Q."/>
            <person name="Baker L."/>
            <person name="Ritchie M.E."/>
            <person name="Jex A.R."/>
            <person name="Gazzola D."/>
            <person name="Li H."/>
            <person name="Toshio Fujiwara R."/>
            <person name="Zhan B."/>
            <person name="Aroian R.V."/>
            <person name="Pafco B."/>
            <person name="Schwarz E.M."/>
        </authorList>
    </citation>
    <scope>NUCLEOTIDE SEQUENCE [LARGE SCALE GENOMIC DNA]</scope>
    <source>
        <strain evidence="1 2">Aroian</strain>
        <tissue evidence="1">Whole animal</tissue>
    </source>
</reference>
<sequence>MHQSHFSIHPLDQVHVVDSHRQRSQAVSLPSRNSPYNDVRIRDLGGTIYSDGENRLHGKEKEFNDAWLLPGDGEPQQKTSLRNRYSVAADDARKTSTHCLASKVVAINRLHFLNHITRRPRDRLV</sequence>